<feature type="domain" description="IclR-ED" evidence="5">
    <location>
        <begin position="76"/>
        <end position="258"/>
    </location>
</feature>
<dbReference type="InterPro" id="IPR005471">
    <property type="entry name" value="Tscrpt_reg_IclR_N"/>
</dbReference>
<dbReference type="SUPFAM" id="SSF46785">
    <property type="entry name" value="Winged helix' DNA-binding domain"/>
    <property type="match status" value="1"/>
</dbReference>
<organism evidence="6 7">
    <name type="scientific">Lacisediminihabitans profunda</name>
    <dbReference type="NCBI Taxonomy" id="2594790"/>
    <lineage>
        <taxon>Bacteria</taxon>
        <taxon>Bacillati</taxon>
        <taxon>Actinomycetota</taxon>
        <taxon>Actinomycetes</taxon>
        <taxon>Micrococcales</taxon>
        <taxon>Microbacteriaceae</taxon>
        <taxon>Lacisediminihabitans</taxon>
    </lineage>
</organism>
<feature type="domain" description="HTH iclR-type" evidence="4">
    <location>
        <begin position="13"/>
        <end position="75"/>
    </location>
</feature>
<keyword evidence="1" id="KW-0805">Transcription regulation</keyword>
<dbReference type="InterPro" id="IPR029016">
    <property type="entry name" value="GAF-like_dom_sf"/>
</dbReference>
<dbReference type="InterPro" id="IPR036388">
    <property type="entry name" value="WH-like_DNA-bd_sf"/>
</dbReference>
<dbReference type="AlphaFoldDB" id="A0A5C8UM09"/>
<dbReference type="InterPro" id="IPR036390">
    <property type="entry name" value="WH_DNA-bd_sf"/>
</dbReference>
<gene>
    <name evidence="6" type="ORF">FVP33_14715</name>
</gene>
<evidence type="ECO:0000259" key="5">
    <source>
        <dbReference type="PROSITE" id="PS51078"/>
    </source>
</evidence>
<reference evidence="6 7" key="1">
    <citation type="submission" date="2019-08" db="EMBL/GenBank/DDBJ databases">
        <title>Bacterial whole genome sequence for Glaciihabitans sp. CHu50b-6-2.</title>
        <authorList>
            <person name="Jin L."/>
        </authorList>
    </citation>
    <scope>NUCLEOTIDE SEQUENCE [LARGE SCALE GENOMIC DNA]</scope>
    <source>
        <strain evidence="6 7">CHu50b-6-2</strain>
    </source>
</reference>
<accession>A0A5C8UM09</accession>
<dbReference type="SUPFAM" id="SSF55781">
    <property type="entry name" value="GAF domain-like"/>
    <property type="match status" value="1"/>
</dbReference>
<keyword evidence="7" id="KW-1185">Reference proteome</keyword>
<keyword evidence="2" id="KW-0238">DNA-binding</keyword>
<keyword evidence="3" id="KW-0804">Transcription</keyword>
<evidence type="ECO:0000313" key="6">
    <source>
        <dbReference type="EMBL" id="TXN29419.1"/>
    </source>
</evidence>
<protein>
    <submittedName>
        <fullName evidence="6">IclR family transcriptional regulator</fullName>
    </submittedName>
</protein>
<comment type="caution">
    <text evidence="6">The sequence shown here is derived from an EMBL/GenBank/DDBJ whole genome shotgun (WGS) entry which is preliminary data.</text>
</comment>
<dbReference type="Gene3D" id="3.30.450.40">
    <property type="match status" value="1"/>
</dbReference>
<dbReference type="Pfam" id="PF09339">
    <property type="entry name" value="HTH_IclR"/>
    <property type="match status" value="1"/>
</dbReference>
<dbReference type="PROSITE" id="PS51077">
    <property type="entry name" value="HTH_ICLR"/>
    <property type="match status" value="1"/>
</dbReference>
<dbReference type="InterPro" id="IPR050707">
    <property type="entry name" value="HTH_MetabolicPath_Reg"/>
</dbReference>
<dbReference type="GO" id="GO:0003700">
    <property type="term" value="F:DNA-binding transcription factor activity"/>
    <property type="evidence" value="ECO:0007669"/>
    <property type="project" value="TreeGrafter"/>
</dbReference>
<evidence type="ECO:0000313" key="7">
    <source>
        <dbReference type="Proteomes" id="UP000321379"/>
    </source>
</evidence>
<dbReference type="PANTHER" id="PTHR30136:SF24">
    <property type="entry name" value="HTH-TYPE TRANSCRIPTIONAL REPRESSOR ALLR"/>
    <property type="match status" value="1"/>
</dbReference>
<name>A0A5C8UM09_9MICO</name>
<dbReference type="PROSITE" id="PS51078">
    <property type="entry name" value="ICLR_ED"/>
    <property type="match status" value="1"/>
</dbReference>
<dbReference type="SMART" id="SM00346">
    <property type="entry name" value="HTH_ICLR"/>
    <property type="match status" value="1"/>
</dbReference>
<evidence type="ECO:0000256" key="1">
    <source>
        <dbReference type="ARBA" id="ARBA00023015"/>
    </source>
</evidence>
<dbReference type="InterPro" id="IPR014757">
    <property type="entry name" value="Tscrpt_reg_IclR_C"/>
</dbReference>
<evidence type="ECO:0000259" key="4">
    <source>
        <dbReference type="PROSITE" id="PS51077"/>
    </source>
</evidence>
<evidence type="ECO:0000256" key="2">
    <source>
        <dbReference type="ARBA" id="ARBA00023125"/>
    </source>
</evidence>
<evidence type="ECO:0000256" key="3">
    <source>
        <dbReference type="ARBA" id="ARBA00023163"/>
    </source>
</evidence>
<dbReference type="Proteomes" id="UP000321379">
    <property type="component" value="Unassembled WGS sequence"/>
</dbReference>
<dbReference type="GO" id="GO:0045892">
    <property type="term" value="P:negative regulation of DNA-templated transcription"/>
    <property type="evidence" value="ECO:0007669"/>
    <property type="project" value="TreeGrafter"/>
</dbReference>
<dbReference type="EMBL" id="VRMG01000009">
    <property type="protein sequence ID" value="TXN29419.1"/>
    <property type="molecule type" value="Genomic_DNA"/>
</dbReference>
<dbReference type="GO" id="GO:0003677">
    <property type="term" value="F:DNA binding"/>
    <property type="evidence" value="ECO:0007669"/>
    <property type="project" value="UniProtKB-KW"/>
</dbReference>
<proteinExistence type="predicted"/>
<dbReference type="Gene3D" id="1.10.10.10">
    <property type="entry name" value="Winged helix-like DNA-binding domain superfamily/Winged helix DNA-binding domain"/>
    <property type="match status" value="1"/>
</dbReference>
<dbReference type="Pfam" id="PF01614">
    <property type="entry name" value="IclR_C"/>
    <property type="match status" value="1"/>
</dbReference>
<sequence length="258" mass="27950">MSAATQFSDRSGIQSAERVLALLGEIGAAPSGATAHELAGRLGLTLSTTYRLLKTLERQEFVSRQAVDHRYILGRTVDTLGRALRYQLVATDEVRATLRSVHDAVHAPAYLTVFRGEDIAVAHIEDSPEHPRIGQLHVGFAEASHATAFGKLMLAAMDDASLSRFLERHNPRALTTHSVTDAAKLREQLDEVRAQQIAVEVEEYTPLLACIAAPVRARGGKVIGAVSVSVSAADFSRRSGELEKAVRRGAWHVSAQVE</sequence>
<dbReference type="RefSeq" id="WP_147784435.1">
    <property type="nucleotide sequence ID" value="NZ_VRMG01000009.1"/>
</dbReference>
<dbReference type="PANTHER" id="PTHR30136">
    <property type="entry name" value="HELIX-TURN-HELIX TRANSCRIPTIONAL REGULATOR, ICLR FAMILY"/>
    <property type="match status" value="1"/>
</dbReference>